<dbReference type="EMBL" id="JAWRVG010000001">
    <property type="protein sequence ID" value="KAK4085248.1"/>
    <property type="molecule type" value="Genomic_DNA"/>
</dbReference>
<dbReference type="AlphaFoldDB" id="A0AAE1IL12"/>
<dbReference type="RefSeq" id="XP_062760588.1">
    <property type="nucleotide sequence ID" value="XM_062897376.1"/>
</dbReference>
<organism evidence="2 3">
    <name type="scientific">Trichoderma aggressivum f. europaeum</name>
    <dbReference type="NCBI Taxonomy" id="173218"/>
    <lineage>
        <taxon>Eukaryota</taxon>
        <taxon>Fungi</taxon>
        <taxon>Dikarya</taxon>
        <taxon>Ascomycota</taxon>
        <taxon>Pezizomycotina</taxon>
        <taxon>Sordariomycetes</taxon>
        <taxon>Hypocreomycetidae</taxon>
        <taxon>Hypocreales</taxon>
        <taxon>Hypocreaceae</taxon>
        <taxon>Trichoderma</taxon>
    </lineage>
</organism>
<name>A0AAE1IL12_9HYPO</name>
<accession>A0AAE1IL12</accession>
<dbReference type="GeneID" id="87916459"/>
<feature type="region of interest" description="Disordered" evidence="1">
    <location>
        <begin position="1"/>
        <end position="24"/>
    </location>
</feature>
<proteinExistence type="predicted"/>
<evidence type="ECO:0000313" key="2">
    <source>
        <dbReference type="EMBL" id="KAK4085248.1"/>
    </source>
</evidence>
<sequence>MDAHAPANGEAAQQKSSMKHSLGDSTGGELVIDAALLELIQPALVARSVLVLQVSRFDFCQLQGIQLDDEFCLGEAEQIKSRSVWW</sequence>
<evidence type="ECO:0000313" key="3">
    <source>
        <dbReference type="Proteomes" id="UP001273209"/>
    </source>
</evidence>
<reference evidence="2" key="1">
    <citation type="submission" date="2023-11" db="EMBL/GenBank/DDBJ databases">
        <title>The genome sequences of three competitors of mushroom-forming fungi.</title>
        <authorList>
            <person name="Beijen E."/>
            <person name="Ohm R.A."/>
        </authorList>
    </citation>
    <scope>NUCLEOTIDE SEQUENCE</scope>
    <source>
        <strain evidence="2">CBS 100526</strain>
    </source>
</reference>
<keyword evidence="3" id="KW-1185">Reference proteome</keyword>
<dbReference type="Proteomes" id="UP001273209">
    <property type="component" value="Unassembled WGS sequence"/>
</dbReference>
<evidence type="ECO:0000256" key="1">
    <source>
        <dbReference type="SAM" id="MobiDB-lite"/>
    </source>
</evidence>
<gene>
    <name evidence="2" type="ORF">Triagg1_238</name>
</gene>
<protein>
    <submittedName>
        <fullName evidence="2">Uncharacterized protein</fullName>
    </submittedName>
</protein>
<comment type="caution">
    <text evidence="2">The sequence shown here is derived from an EMBL/GenBank/DDBJ whole genome shotgun (WGS) entry which is preliminary data.</text>
</comment>